<feature type="region of interest" description="Disordered" evidence="1">
    <location>
        <begin position="396"/>
        <end position="461"/>
    </location>
</feature>
<evidence type="ECO:0000256" key="1">
    <source>
        <dbReference type="SAM" id="MobiDB-lite"/>
    </source>
</evidence>
<feature type="domain" description="Novel STAND NTPase 1" evidence="2">
    <location>
        <begin position="161"/>
        <end position="404"/>
    </location>
</feature>
<dbReference type="SUPFAM" id="SSF50494">
    <property type="entry name" value="Trypsin-like serine proteases"/>
    <property type="match status" value="1"/>
</dbReference>
<dbReference type="InterPro" id="IPR049052">
    <property type="entry name" value="nSTAND1"/>
</dbReference>
<keyword evidence="4" id="KW-1185">Reference proteome</keyword>
<dbReference type="EMBL" id="VIWU01000001">
    <property type="protein sequence ID" value="TWF77494.1"/>
    <property type="molecule type" value="Genomic_DNA"/>
</dbReference>
<dbReference type="Pfam" id="PF20703">
    <property type="entry name" value="nSTAND1"/>
    <property type="match status" value="1"/>
</dbReference>
<evidence type="ECO:0000313" key="3">
    <source>
        <dbReference type="EMBL" id="TWF77494.1"/>
    </source>
</evidence>
<dbReference type="Proteomes" id="UP000321261">
    <property type="component" value="Unassembled WGS sequence"/>
</dbReference>
<protein>
    <submittedName>
        <fullName evidence="3">AAA ATPase-like protein</fullName>
    </submittedName>
</protein>
<comment type="caution">
    <text evidence="3">The sequence shown here is derived from an EMBL/GenBank/DDBJ whole genome shotgun (WGS) entry which is preliminary data.</text>
</comment>
<dbReference type="AlphaFoldDB" id="A0A561SRL5"/>
<accession>A0A561SRL5</accession>
<evidence type="ECO:0000259" key="2">
    <source>
        <dbReference type="Pfam" id="PF20703"/>
    </source>
</evidence>
<dbReference type="InterPro" id="IPR009003">
    <property type="entry name" value="Peptidase_S1_PA"/>
</dbReference>
<evidence type="ECO:0000313" key="4">
    <source>
        <dbReference type="Proteomes" id="UP000321261"/>
    </source>
</evidence>
<organism evidence="3 4">
    <name type="scientific">Pseudonocardia hierapolitana</name>
    <dbReference type="NCBI Taxonomy" id="1128676"/>
    <lineage>
        <taxon>Bacteria</taxon>
        <taxon>Bacillati</taxon>
        <taxon>Actinomycetota</taxon>
        <taxon>Actinomycetes</taxon>
        <taxon>Pseudonocardiales</taxon>
        <taxon>Pseudonocardiaceae</taxon>
        <taxon>Pseudonocardia</taxon>
    </lineage>
</organism>
<feature type="region of interest" description="Disordered" evidence="1">
    <location>
        <begin position="476"/>
        <end position="500"/>
    </location>
</feature>
<name>A0A561SRL5_9PSEU</name>
<sequence>MGDAVAVDFPLAAPDVLLRAEAEVSHPLEDEGGGDITVLSLTGELPPGLDPPRLIVADDVWGHPFRAFGFPRRFDQGVWAAGVLRAPQGTGWVQMEGGASGYSVEAGFSGGAVWDDELAGVVGMTVAADARPDLRTAFLIPSATLMRAWPRLVERTLLPCPYRGLYPFRSSDTALFFGREDVTDRLVREALRRPLLAVAGPSGSGKSSVVFAGVVPRLGREPRWMSVSMRPAQASSPLFALAAALIPVLEPELGETERLSAANALVTVLRDGHLSDVVDRVLARAQLDHLLLVVDQMEELFAREQDEVQSFTRALLSAARSGQQPPGSRSLTILLTLRVDFLSNALQDPGLAEALEDSVITIGQMRQEQLRTVIEGPLPSGIRYEAGLVERILGDVGDGSGSAPPAQLPADHAQAAASSEPGRSSRGDDPTARANPCASDAGSEGNGGVEQAPAPDEPPVTTAEFQALADPDSAADLGEAADQDGGSRTDPDSENAPPAATVRSGFQLDPGQDVFAYVHGAWHPAIVASRDRRTVVVDYQLNPGPLGARRQRVTIDRVRLGEPGA</sequence>
<dbReference type="SUPFAM" id="SSF52540">
    <property type="entry name" value="P-loop containing nucleoside triphosphate hydrolases"/>
    <property type="match status" value="1"/>
</dbReference>
<reference evidence="3 4" key="1">
    <citation type="submission" date="2019-06" db="EMBL/GenBank/DDBJ databases">
        <title>Sequencing the genomes of 1000 actinobacteria strains.</title>
        <authorList>
            <person name="Klenk H.-P."/>
        </authorList>
    </citation>
    <scope>NUCLEOTIDE SEQUENCE [LARGE SCALE GENOMIC DNA]</scope>
    <source>
        <strain evidence="3 4">DSM 45671</strain>
    </source>
</reference>
<proteinExistence type="predicted"/>
<dbReference type="InterPro" id="IPR027417">
    <property type="entry name" value="P-loop_NTPase"/>
</dbReference>
<feature type="compositionally biased region" description="Low complexity" evidence="1">
    <location>
        <begin position="403"/>
        <end position="417"/>
    </location>
</feature>
<gene>
    <name evidence="3" type="ORF">FHX44_113404</name>
</gene>